<accession>A0A2T4SBG8</accession>
<evidence type="ECO:0000313" key="4">
    <source>
        <dbReference type="Proteomes" id="UP000240400"/>
    </source>
</evidence>
<organism evidence="3 4">
    <name type="scientific">Staphylococcus nepalensis</name>
    <dbReference type="NCBI Taxonomy" id="214473"/>
    <lineage>
        <taxon>Bacteria</taxon>
        <taxon>Bacillati</taxon>
        <taxon>Bacillota</taxon>
        <taxon>Bacilli</taxon>
        <taxon>Bacillales</taxon>
        <taxon>Staphylococcaceae</taxon>
        <taxon>Staphylococcus</taxon>
    </lineage>
</organism>
<dbReference type="InterPro" id="IPR004518">
    <property type="entry name" value="MazG-like_dom"/>
</dbReference>
<dbReference type="InterPro" id="IPR035996">
    <property type="entry name" value="4pyrrol_Methylase_sf"/>
</dbReference>
<proteinExistence type="predicted"/>
<dbReference type="Proteomes" id="UP000240400">
    <property type="component" value="Unassembled WGS sequence"/>
</dbReference>
<dbReference type="FunFam" id="1.10.287.1080:FF:000001">
    <property type="entry name" value="Nucleoside triphosphate pyrophosphohydrolase"/>
    <property type="match status" value="1"/>
</dbReference>
<dbReference type="AlphaFoldDB" id="A0A2T4SBG8"/>
<dbReference type="SUPFAM" id="SSF101386">
    <property type="entry name" value="all-alpha NTP pyrophosphatases"/>
    <property type="match status" value="1"/>
</dbReference>
<feature type="domain" description="NTP pyrophosphohydrolase MazG-like" evidence="2">
    <location>
        <begin position="258"/>
        <end position="331"/>
    </location>
</feature>
<dbReference type="Gene3D" id="1.10.287.1080">
    <property type="entry name" value="MazG-like"/>
    <property type="match status" value="1"/>
</dbReference>
<dbReference type="CDD" id="cd11528">
    <property type="entry name" value="NTP-PPase_MazG_Nterm"/>
    <property type="match status" value="1"/>
</dbReference>
<dbReference type="PANTHER" id="PTHR30522">
    <property type="entry name" value="NUCLEOSIDE TRIPHOSPHATE PYROPHOSPHOHYDROLASE"/>
    <property type="match status" value="1"/>
</dbReference>
<feature type="domain" description="Tetrapyrrole methylase" evidence="1">
    <location>
        <begin position="4"/>
        <end position="207"/>
    </location>
</feature>
<dbReference type="CDD" id="cd11723">
    <property type="entry name" value="YabN_N_like"/>
    <property type="match status" value="1"/>
</dbReference>
<dbReference type="InterPro" id="IPR011551">
    <property type="entry name" value="NTP_PyrPHydrolase_MazG"/>
</dbReference>
<dbReference type="Pfam" id="PF00590">
    <property type="entry name" value="TP_methylase"/>
    <property type="match status" value="1"/>
</dbReference>
<dbReference type="GO" id="GO:0006203">
    <property type="term" value="P:dGTP catabolic process"/>
    <property type="evidence" value="ECO:0007669"/>
    <property type="project" value="TreeGrafter"/>
</dbReference>
<dbReference type="EMBL" id="PZHR01000020">
    <property type="protein sequence ID" value="PTK59517.1"/>
    <property type="molecule type" value="Genomic_DNA"/>
</dbReference>
<keyword evidence="3" id="KW-0378">Hydrolase</keyword>
<dbReference type="GO" id="GO:0046052">
    <property type="term" value="P:UTP catabolic process"/>
    <property type="evidence" value="ECO:0007669"/>
    <property type="project" value="TreeGrafter"/>
</dbReference>
<dbReference type="Gene3D" id="3.40.1010.10">
    <property type="entry name" value="Cobalt-precorrin-4 Transmethylase, Domain 1"/>
    <property type="match status" value="1"/>
</dbReference>
<dbReference type="GO" id="GO:0046047">
    <property type="term" value="P:TTP catabolic process"/>
    <property type="evidence" value="ECO:0007669"/>
    <property type="project" value="TreeGrafter"/>
</dbReference>
<dbReference type="GO" id="GO:0006950">
    <property type="term" value="P:response to stress"/>
    <property type="evidence" value="ECO:0007669"/>
    <property type="project" value="UniProtKB-ARBA"/>
</dbReference>
<dbReference type="PIRSF" id="PIRSF002845">
    <property type="entry name" value="Ttrprl_mtas_MazG"/>
    <property type="match status" value="1"/>
</dbReference>
<dbReference type="InterPro" id="IPR024180">
    <property type="entry name" value="Tetrapyrrole_Mease/MazG_pred"/>
</dbReference>
<dbReference type="InterPro" id="IPR035013">
    <property type="entry name" value="YabN_N"/>
</dbReference>
<gene>
    <name evidence="3" type="ORF">BUZ61_05390</name>
</gene>
<dbReference type="PANTHER" id="PTHR30522:SF0">
    <property type="entry name" value="NUCLEOSIDE TRIPHOSPHATE PYROPHOSPHOHYDROLASE"/>
    <property type="match status" value="1"/>
</dbReference>
<dbReference type="InterPro" id="IPR014777">
    <property type="entry name" value="4pyrrole_Mease_sub1"/>
</dbReference>
<dbReference type="GO" id="GO:0046081">
    <property type="term" value="P:dUTP catabolic process"/>
    <property type="evidence" value="ECO:0007669"/>
    <property type="project" value="TreeGrafter"/>
</dbReference>
<protein>
    <submittedName>
        <fullName evidence="3">Nucleotide pyrophosphohydrolase</fullName>
    </submittedName>
</protein>
<dbReference type="GO" id="GO:0046076">
    <property type="term" value="P:dTTP catabolic process"/>
    <property type="evidence" value="ECO:0007669"/>
    <property type="project" value="TreeGrafter"/>
</dbReference>
<dbReference type="GO" id="GO:0008168">
    <property type="term" value="F:methyltransferase activity"/>
    <property type="evidence" value="ECO:0007669"/>
    <property type="project" value="InterPro"/>
</dbReference>
<sequence>MTNKITIVGLGNYGVDDLPLGIYKFLKQQTLVYTRTLEHPVIQDLTMEGIQFDSFDQTYQNNQSFEEVYESIVSQLISAVNERDIVYAVPGHPRVAETTTVKLEQYAQTHADVEVEILGGKSFIDDIFEAIKVDPNDGFTMLDATDIQTEQLNIRTHTLVTQVYSSMVAGDLKVTLMERYSDEQMVYIVDGARNNKANVIATPLYELDHYSDAFNNITSVFIPKVEKEVAYYSDFDYAVSIIERLVDEETGCPWDKVQTHHTLKRYLLEETFELFEAIDNEDDWHMIEELGDILLQVLLHASIGKKEGYIDIYEVIQSLSEKMIRRHPHVFNDAKAETEEDLKNIWSDAKSKEGKKQRVKFEKVFADHFLALYDKTKNMSLSEADLKQILEQGGKRDEIR</sequence>
<dbReference type="OrthoDB" id="9808939at2"/>
<dbReference type="SUPFAM" id="SSF53790">
    <property type="entry name" value="Tetrapyrrole methylase"/>
    <property type="match status" value="1"/>
</dbReference>
<evidence type="ECO:0000259" key="2">
    <source>
        <dbReference type="Pfam" id="PF03819"/>
    </source>
</evidence>
<dbReference type="RefSeq" id="WP_107644127.1">
    <property type="nucleotide sequence ID" value="NZ_PZHR01000020.1"/>
</dbReference>
<dbReference type="InterPro" id="IPR000878">
    <property type="entry name" value="4pyrrol_Mease"/>
</dbReference>
<dbReference type="GO" id="GO:0047429">
    <property type="term" value="F:nucleoside triphosphate diphosphatase activity"/>
    <property type="evidence" value="ECO:0007669"/>
    <property type="project" value="TreeGrafter"/>
</dbReference>
<reference evidence="3 4" key="1">
    <citation type="journal article" date="2016" name="Front. Microbiol.">
        <title>Comprehensive Phylogenetic Analysis of Bovine Non-aureus Staphylococci Species Based on Whole-Genome Sequencing.</title>
        <authorList>
            <person name="Naushad S."/>
            <person name="Barkema H.W."/>
            <person name="Luby C."/>
            <person name="Condas L.A."/>
            <person name="Nobrega D.B."/>
            <person name="Carson D.A."/>
            <person name="De Buck J."/>
        </authorList>
    </citation>
    <scope>NUCLEOTIDE SEQUENCE [LARGE SCALE GENOMIC DNA]</scope>
    <source>
        <strain evidence="3 4">SNUC 4337</strain>
    </source>
</reference>
<dbReference type="Pfam" id="PF03819">
    <property type="entry name" value="MazG"/>
    <property type="match status" value="1"/>
</dbReference>
<comment type="caution">
    <text evidence="3">The sequence shown here is derived from an EMBL/GenBank/DDBJ whole genome shotgun (WGS) entry which is preliminary data.</text>
</comment>
<evidence type="ECO:0000313" key="3">
    <source>
        <dbReference type="EMBL" id="PTK59517.1"/>
    </source>
</evidence>
<evidence type="ECO:0000259" key="1">
    <source>
        <dbReference type="Pfam" id="PF00590"/>
    </source>
</evidence>
<dbReference type="InterPro" id="IPR048015">
    <property type="entry name" value="NTP-PPase_MazG-like_N"/>
</dbReference>
<dbReference type="GO" id="GO:0046061">
    <property type="term" value="P:dATP catabolic process"/>
    <property type="evidence" value="ECO:0007669"/>
    <property type="project" value="TreeGrafter"/>
</dbReference>
<name>A0A2T4SBG8_9STAP</name>